<evidence type="ECO:0000259" key="2">
    <source>
        <dbReference type="Pfam" id="PF18885"/>
    </source>
</evidence>
<keyword evidence="1" id="KW-0732">Signal</keyword>
<reference evidence="4" key="1">
    <citation type="journal article" date="2014" name="Proc. Natl. Acad. Sci. U.S.A.">
        <title>Extensive sampling of basidiomycete genomes demonstrates inadequacy of the white-rot/brown-rot paradigm for wood decay fungi.</title>
        <authorList>
            <person name="Riley R."/>
            <person name="Salamov A.A."/>
            <person name="Brown D.W."/>
            <person name="Nagy L.G."/>
            <person name="Floudas D."/>
            <person name="Held B.W."/>
            <person name="Levasseur A."/>
            <person name="Lombard V."/>
            <person name="Morin E."/>
            <person name="Otillar R."/>
            <person name="Lindquist E.A."/>
            <person name="Sun H."/>
            <person name="LaButti K.M."/>
            <person name="Schmutz J."/>
            <person name="Jabbour D."/>
            <person name="Luo H."/>
            <person name="Baker S.E."/>
            <person name="Pisabarro A.G."/>
            <person name="Walton J.D."/>
            <person name="Blanchette R.A."/>
            <person name="Henrissat B."/>
            <person name="Martin F."/>
            <person name="Cullen D."/>
            <person name="Hibbett D.S."/>
            <person name="Grigoriev I.V."/>
        </authorList>
    </citation>
    <scope>NUCLEOTIDE SEQUENCE [LARGE SCALE GENOMIC DNA]</scope>
    <source>
        <strain evidence="4">CBS 339.88</strain>
    </source>
</reference>
<organism evidence="3 4">
    <name type="scientific">Galerina marginata (strain CBS 339.88)</name>
    <dbReference type="NCBI Taxonomy" id="685588"/>
    <lineage>
        <taxon>Eukaryota</taxon>
        <taxon>Fungi</taxon>
        <taxon>Dikarya</taxon>
        <taxon>Basidiomycota</taxon>
        <taxon>Agaricomycotina</taxon>
        <taxon>Agaricomycetes</taxon>
        <taxon>Agaricomycetidae</taxon>
        <taxon>Agaricales</taxon>
        <taxon>Agaricineae</taxon>
        <taxon>Strophariaceae</taxon>
        <taxon>Galerina</taxon>
    </lineage>
</organism>
<keyword evidence="4" id="KW-1185">Reference proteome</keyword>
<feature type="domain" description="DUF5648" evidence="2">
    <location>
        <begin position="48"/>
        <end position="174"/>
    </location>
</feature>
<feature type="signal peptide" evidence="1">
    <location>
        <begin position="1"/>
        <end position="18"/>
    </location>
</feature>
<sequence>MKIILFTLVSLCLSHVGALSTGHSEANNSTSQTRATETCGDPSVSTIFYKGFHAPDQVHTFNTQARFVDSMTRGAGWQSTIPSFRGWISGGQPGTVPLFFIQSSTTRDVTFTLNGSTNGNIVGYVYPTQICNSVPLYAAAQVPLADHWYTTILAEHNELLGLGWADQGILAYVLPIGDNAITVSEQSFSL</sequence>
<protein>
    <recommendedName>
        <fullName evidence="2">DUF5648 domain-containing protein</fullName>
    </recommendedName>
</protein>
<gene>
    <name evidence="3" type="ORF">GALMADRAFT_138724</name>
</gene>
<dbReference type="Proteomes" id="UP000027222">
    <property type="component" value="Unassembled WGS sequence"/>
</dbReference>
<dbReference type="InterPro" id="IPR043708">
    <property type="entry name" value="DUF5648"/>
</dbReference>
<accession>A0A067T5L8</accession>
<evidence type="ECO:0000256" key="1">
    <source>
        <dbReference type="SAM" id="SignalP"/>
    </source>
</evidence>
<dbReference type="Pfam" id="PF18885">
    <property type="entry name" value="DUF5648"/>
    <property type="match status" value="1"/>
</dbReference>
<evidence type="ECO:0000313" key="4">
    <source>
        <dbReference type="Proteomes" id="UP000027222"/>
    </source>
</evidence>
<feature type="chain" id="PRO_5001646525" description="DUF5648 domain-containing protein" evidence="1">
    <location>
        <begin position="19"/>
        <end position="190"/>
    </location>
</feature>
<proteinExistence type="predicted"/>
<dbReference type="EMBL" id="KL142376">
    <property type="protein sequence ID" value="KDR77652.1"/>
    <property type="molecule type" value="Genomic_DNA"/>
</dbReference>
<dbReference type="AlphaFoldDB" id="A0A067T5L8"/>
<evidence type="ECO:0000313" key="3">
    <source>
        <dbReference type="EMBL" id="KDR77652.1"/>
    </source>
</evidence>
<dbReference type="HOGENOM" id="CLU_093541_0_0_1"/>
<dbReference type="OrthoDB" id="9971254at2759"/>
<name>A0A067T5L8_GALM3</name>